<protein>
    <submittedName>
        <fullName evidence="1">Uncharacterized protein</fullName>
    </submittedName>
</protein>
<gene>
    <name evidence="1" type="ORF">BDR25DRAFT_302643</name>
</gene>
<evidence type="ECO:0000313" key="1">
    <source>
        <dbReference type="EMBL" id="KAF2472468.1"/>
    </source>
</evidence>
<proteinExistence type="predicted"/>
<comment type="caution">
    <text evidence="1">The sequence shown here is derived from an EMBL/GenBank/DDBJ whole genome shotgun (WGS) entry which is preliminary data.</text>
</comment>
<name>A0ACB6QZP1_9PLEO</name>
<reference evidence="1" key="1">
    <citation type="journal article" date="2020" name="Stud. Mycol.">
        <title>101 Dothideomycetes genomes: a test case for predicting lifestyles and emergence of pathogens.</title>
        <authorList>
            <person name="Haridas S."/>
            <person name="Albert R."/>
            <person name="Binder M."/>
            <person name="Bloem J."/>
            <person name="Labutti K."/>
            <person name="Salamov A."/>
            <person name="Andreopoulos B."/>
            <person name="Baker S."/>
            <person name="Barry K."/>
            <person name="Bills G."/>
            <person name="Bluhm B."/>
            <person name="Cannon C."/>
            <person name="Castanera R."/>
            <person name="Culley D."/>
            <person name="Daum C."/>
            <person name="Ezra D."/>
            <person name="Gonzalez J."/>
            <person name="Henrissat B."/>
            <person name="Kuo A."/>
            <person name="Liang C."/>
            <person name="Lipzen A."/>
            <person name="Lutzoni F."/>
            <person name="Magnuson J."/>
            <person name="Mondo S."/>
            <person name="Nolan M."/>
            <person name="Ohm R."/>
            <person name="Pangilinan J."/>
            <person name="Park H.-J."/>
            <person name="Ramirez L."/>
            <person name="Alfaro M."/>
            <person name="Sun H."/>
            <person name="Tritt A."/>
            <person name="Yoshinaga Y."/>
            <person name="Zwiers L.-H."/>
            <person name="Turgeon B."/>
            <person name="Goodwin S."/>
            <person name="Spatafora J."/>
            <person name="Crous P."/>
            <person name="Grigoriev I."/>
        </authorList>
    </citation>
    <scope>NUCLEOTIDE SEQUENCE</scope>
    <source>
        <strain evidence="1">ATCC 200398</strain>
    </source>
</reference>
<dbReference type="EMBL" id="MU003502">
    <property type="protein sequence ID" value="KAF2472468.1"/>
    <property type="molecule type" value="Genomic_DNA"/>
</dbReference>
<evidence type="ECO:0000313" key="2">
    <source>
        <dbReference type="Proteomes" id="UP000799755"/>
    </source>
</evidence>
<sequence length="211" mass="23660">MHSRAVSLRRDLSVPRQSYVEKNVEKVEGEGSESFRHGYIQPSERSNCENRGLRNGWLVECYSSLFGSVRTVRCLLCRICTSLRAVAACVGIHCARVVVLGEHNGTKRVRRDPFSRASRNTTTNLRIRKAVRTRDYRVRHVRDGANLVLGCEYTTSTEVSLCKIQESPGEVISEVVYPYEQNERCCHADKIGDWRTSAGSGESGLTFCGGL</sequence>
<accession>A0ACB6QZP1</accession>
<dbReference type="Proteomes" id="UP000799755">
    <property type="component" value="Unassembled WGS sequence"/>
</dbReference>
<organism evidence="1 2">
    <name type="scientific">Lindgomyces ingoldianus</name>
    <dbReference type="NCBI Taxonomy" id="673940"/>
    <lineage>
        <taxon>Eukaryota</taxon>
        <taxon>Fungi</taxon>
        <taxon>Dikarya</taxon>
        <taxon>Ascomycota</taxon>
        <taxon>Pezizomycotina</taxon>
        <taxon>Dothideomycetes</taxon>
        <taxon>Pleosporomycetidae</taxon>
        <taxon>Pleosporales</taxon>
        <taxon>Lindgomycetaceae</taxon>
        <taxon>Lindgomyces</taxon>
    </lineage>
</organism>
<keyword evidence="2" id="KW-1185">Reference proteome</keyword>